<dbReference type="CDD" id="cd07280">
    <property type="entry name" value="PX_YPT35"/>
    <property type="match status" value="1"/>
</dbReference>
<dbReference type="PANTHER" id="PTHR10555:SF170">
    <property type="entry name" value="FI18122P1"/>
    <property type="match status" value="1"/>
</dbReference>
<evidence type="ECO:0000256" key="9">
    <source>
        <dbReference type="ARBA" id="ARBA00033785"/>
    </source>
</evidence>
<proteinExistence type="inferred from homology"/>
<dbReference type="Proteomes" id="UP000827724">
    <property type="component" value="Unassembled WGS sequence"/>
</dbReference>
<dbReference type="PROSITE" id="PS50195">
    <property type="entry name" value="PX"/>
    <property type="match status" value="1"/>
</dbReference>
<dbReference type="InterPro" id="IPR037917">
    <property type="entry name" value="Ypt35_PX"/>
</dbReference>
<evidence type="ECO:0000256" key="5">
    <source>
        <dbReference type="ARBA" id="ARBA00022753"/>
    </source>
</evidence>
<dbReference type="GO" id="GO:0005774">
    <property type="term" value="C:vacuolar membrane"/>
    <property type="evidence" value="ECO:0007669"/>
    <property type="project" value="UniProtKB-SubCell"/>
</dbReference>
<name>A0A9P8QQG2_9HYPO</name>
<comment type="caution">
    <text evidence="12">The sequence shown here is derived from an EMBL/GenBank/DDBJ whole genome shotgun (WGS) entry which is preliminary data.</text>
</comment>
<keyword evidence="13" id="KW-1185">Reference proteome</keyword>
<reference evidence="12" key="1">
    <citation type="submission" date="2021-08" db="EMBL/GenBank/DDBJ databases">
        <title>Chromosome-Level Trichoderma cornu-damae using Hi-C Data.</title>
        <authorList>
            <person name="Kim C.S."/>
        </authorList>
    </citation>
    <scope>NUCLEOTIDE SEQUENCE</scope>
    <source>
        <strain evidence="12">KA19-0412C</strain>
    </source>
</reference>
<evidence type="ECO:0000256" key="2">
    <source>
        <dbReference type="ARBA" id="ARBA00004177"/>
    </source>
</evidence>
<evidence type="ECO:0000256" key="3">
    <source>
        <dbReference type="ARBA" id="ARBA00007426"/>
    </source>
</evidence>
<dbReference type="GO" id="GO:0010008">
    <property type="term" value="C:endosome membrane"/>
    <property type="evidence" value="ECO:0007669"/>
    <property type="project" value="UniProtKB-SubCell"/>
</dbReference>
<dbReference type="SUPFAM" id="SSF64268">
    <property type="entry name" value="PX domain"/>
    <property type="match status" value="1"/>
</dbReference>
<dbReference type="OrthoDB" id="10254720at2759"/>
<accession>A0A9P8QQG2</accession>
<comment type="subcellular location">
    <subcellularLocation>
        <location evidence="2">Endosome</location>
    </subcellularLocation>
    <subcellularLocation>
        <location evidence="1">Vacuole membrane</location>
        <topology evidence="1">Peripheral membrane protein</topology>
    </subcellularLocation>
</comment>
<evidence type="ECO:0000259" key="11">
    <source>
        <dbReference type="PROSITE" id="PS50195"/>
    </source>
</evidence>
<evidence type="ECO:0000256" key="1">
    <source>
        <dbReference type="ARBA" id="ARBA00004148"/>
    </source>
</evidence>
<dbReference type="InterPro" id="IPR001683">
    <property type="entry name" value="PX_dom"/>
</dbReference>
<dbReference type="PANTHER" id="PTHR10555">
    <property type="entry name" value="SORTING NEXIN"/>
    <property type="match status" value="1"/>
</dbReference>
<sequence>MAPAVDLDQDHAPSDLTNEAGPSPLAESGATVPPNRILSRLDTQSHRVDDAVSAATSPGSIASPPPYWPHANLHQRNRSSTSAESILPAGAIRLRDNDTNDDDRNSACWAKSVEVTDYIVVNGSNTNIGAFVVWNVRVETLNGSYMNIRKRYSEFDDFRHKLTLSFPNFKAAVPELPPKSEIFKFRPKFLQKRRAGLQYFLNCILLNPEFSGSPVLRDFLFA</sequence>
<organism evidence="12 13">
    <name type="scientific">Trichoderma cornu-damae</name>
    <dbReference type="NCBI Taxonomy" id="654480"/>
    <lineage>
        <taxon>Eukaryota</taxon>
        <taxon>Fungi</taxon>
        <taxon>Dikarya</taxon>
        <taxon>Ascomycota</taxon>
        <taxon>Pezizomycotina</taxon>
        <taxon>Sordariomycetes</taxon>
        <taxon>Hypocreomycetidae</taxon>
        <taxon>Hypocreales</taxon>
        <taxon>Hypocreaceae</taxon>
        <taxon>Trichoderma</taxon>
    </lineage>
</organism>
<evidence type="ECO:0000256" key="6">
    <source>
        <dbReference type="ARBA" id="ARBA00023136"/>
    </source>
</evidence>
<dbReference type="GO" id="GO:0032266">
    <property type="term" value="F:phosphatidylinositol-3-phosphate binding"/>
    <property type="evidence" value="ECO:0007669"/>
    <property type="project" value="InterPro"/>
</dbReference>
<evidence type="ECO:0000313" key="12">
    <source>
        <dbReference type="EMBL" id="KAH6609419.1"/>
    </source>
</evidence>
<keyword evidence="4" id="KW-0926">Vacuole</keyword>
<keyword evidence="5" id="KW-0967">Endosome</keyword>
<evidence type="ECO:0000256" key="7">
    <source>
        <dbReference type="ARBA" id="ARBA00033728"/>
    </source>
</evidence>
<dbReference type="EMBL" id="JAIWOZ010000002">
    <property type="protein sequence ID" value="KAH6609419.1"/>
    <property type="molecule type" value="Genomic_DNA"/>
</dbReference>
<dbReference type="AlphaFoldDB" id="A0A9P8QQG2"/>
<gene>
    <name evidence="12" type="ORF">Trco_002765</name>
</gene>
<dbReference type="Pfam" id="PF00787">
    <property type="entry name" value="PX"/>
    <property type="match status" value="1"/>
</dbReference>
<comment type="function">
    <text evidence="7">Recruits the lipid transfer protein VPS13 to endosomal and vacuolar membranes.</text>
</comment>
<evidence type="ECO:0000256" key="10">
    <source>
        <dbReference type="SAM" id="MobiDB-lite"/>
    </source>
</evidence>
<feature type="region of interest" description="Disordered" evidence="10">
    <location>
        <begin position="1"/>
        <end position="85"/>
    </location>
</feature>
<keyword evidence="6" id="KW-0472">Membrane</keyword>
<evidence type="ECO:0000256" key="8">
    <source>
        <dbReference type="ARBA" id="ARBA00033774"/>
    </source>
</evidence>
<comment type="similarity">
    <text evidence="3">Belongs to the YPT35 family.</text>
</comment>
<evidence type="ECO:0000313" key="13">
    <source>
        <dbReference type="Proteomes" id="UP000827724"/>
    </source>
</evidence>
<feature type="domain" description="PX" evidence="11">
    <location>
        <begin position="112"/>
        <end position="222"/>
    </location>
</feature>
<evidence type="ECO:0000256" key="4">
    <source>
        <dbReference type="ARBA" id="ARBA00022554"/>
    </source>
</evidence>
<protein>
    <recommendedName>
        <fullName evidence="8">Endosomal/vacuolar adapter protein YPT35</fullName>
    </recommendedName>
    <alternativeName>
        <fullName evidence="9">PX domain-containing protein YPT35</fullName>
    </alternativeName>
</protein>
<dbReference type="SMART" id="SM00312">
    <property type="entry name" value="PX"/>
    <property type="match status" value="1"/>
</dbReference>
<dbReference type="InterPro" id="IPR036871">
    <property type="entry name" value="PX_dom_sf"/>
</dbReference>
<dbReference type="Gene3D" id="3.30.1520.10">
    <property type="entry name" value="Phox-like domain"/>
    <property type="match status" value="1"/>
</dbReference>